<keyword evidence="6" id="KW-1185">Reference proteome</keyword>
<evidence type="ECO:0000256" key="3">
    <source>
        <dbReference type="ARBA" id="ARBA00022989"/>
    </source>
</evidence>
<sequence>MSSSSELHDSNDHCWICLGSKDEIPPMGKPKDAHDWVKPCSCSLTAHRICFINWVLSIDLEKKRAERIQEGANNNNNNNNNTVQDFSLWGRIGIHIETSSNPLSPRGIGSVSNDRSRTTISVKCPQCSRLIFLKTEKEPINSLRMSIQEFIIFGTKFVSISTLVSTAITATVASVAASFSAAGVHILSTLCPESVQMRLLNIPASNLLDALDRNLIPARFFAITGGLPIYLLNFRVSPFKTSNLQEFYVQSFPLLCMDRINNMMVPRARAGLLILNLSRFAYNIFFSLTFNRIYYRWVRTVQPSSIADRLSLEELDQIQAENKEEYELQLEHDLLKQKKGYHSSKSFFTKIYDFIFKNDSMRKIKRSRSRREIENCIKHDYSGVFEKKSVYLTIFTTMLWPKLGEIVASKLLRHIPLLTKFINKYAQTPDEGTFIRNIIGCCCVVLLKDLFNLFLTWRKVRQLSKIRIVEYGSKEWEESASVKMVVDSILDAESNADI</sequence>
<keyword evidence="4" id="KW-0472">Membrane</keyword>
<evidence type="ECO:0000256" key="4">
    <source>
        <dbReference type="ARBA" id="ARBA00023136"/>
    </source>
</evidence>
<comment type="subcellular location">
    <subcellularLocation>
        <location evidence="1">Membrane</location>
        <topology evidence="1">Multi-pass membrane protein</topology>
    </subcellularLocation>
</comment>
<dbReference type="GO" id="GO:0016020">
    <property type="term" value="C:membrane"/>
    <property type="evidence" value="ECO:0007669"/>
    <property type="project" value="UniProtKB-SubCell"/>
</dbReference>
<dbReference type="Proteomes" id="UP000094236">
    <property type="component" value="Unassembled WGS sequence"/>
</dbReference>
<dbReference type="PANTHER" id="PTHR46283">
    <property type="entry name" value="E3 UBIQUITIN-PROTEIN LIGASE MARCH5"/>
    <property type="match status" value="1"/>
</dbReference>
<evidence type="ECO:0008006" key="7">
    <source>
        <dbReference type="Google" id="ProtNLM"/>
    </source>
</evidence>
<keyword evidence="3" id="KW-1133">Transmembrane helix</keyword>
<dbReference type="InterPro" id="IPR013083">
    <property type="entry name" value="Znf_RING/FYVE/PHD"/>
</dbReference>
<dbReference type="Gene3D" id="3.30.40.10">
    <property type="entry name" value="Zinc/RING finger domain, C3HC4 (zinc finger)"/>
    <property type="match status" value="1"/>
</dbReference>
<dbReference type="AlphaFoldDB" id="A0A1E4TSS0"/>
<reference evidence="6" key="1">
    <citation type="submission" date="2016-05" db="EMBL/GenBank/DDBJ databases">
        <title>Comparative genomics of biotechnologically important yeasts.</title>
        <authorList>
            <consortium name="DOE Joint Genome Institute"/>
            <person name="Riley R."/>
            <person name="Haridas S."/>
            <person name="Wolfe K.H."/>
            <person name="Lopes M.R."/>
            <person name="Hittinger C.T."/>
            <person name="Goker M."/>
            <person name="Salamov A."/>
            <person name="Wisecaver J."/>
            <person name="Long T.M."/>
            <person name="Aerts A.L."/>
            <person name="Barry K."/>
            <person name="Choi C."/>
            <person name="Clum A."/>
            <person name="Coughlan A.Y."/>
            <person name="Deshpande S."/>
            <person name="Douglass A.P."/>
            <person name="Hanson S.J."/>
            <person name="Klenk H.-P."/>
            <person name="Labutti K."/>
            <person name="Lapidus A."/>
            <person name="Lindquist E."/>
            <person name="Lipzen A."/>
            <person name="Meier-Kolthoff J.P."/>
            <person name="Ohm R.A."/>
            <person name="Otillar R.P."/>
            <person name="Pangilinan J."/>
            <person name="Peng Y."/>
            <person name="Rokas A."/>
            <person name="Rosa C.A."/>
            <person name="Scheuner C."/>
            <person name="Sibirny A.A."/>
            <person name="Slot J.C."/>
            <person name="Stielow J.B."/>
            <person name="Sun H."/>
            <person name="Kurtzman C.P."/>
            <person name="Blackwell M."/>
            <person name="Grigoriev I.V."/>
            <person name="Jeffries T.W."/>
        </authorList>
    </citation>
    <scope>NUCLEOTIDE SEQUENCE [LARGE SCALE GENOMIC DNA]</scope>
    <source>
        <strain evidence="6">NRRL Y-2460</strain>
    </source>
</reference>
<dbReference type="STRING" id="669874.A0A1E4TSS0"/>
<protein>
    <recommendedName>
        <fullName evidence="7">RING-CH-type domain-containing protein</fullName>
    </recommendedName>
</protein>
<proteinExistence type="predicted"/>
<evidence type="ECO:0000256" key="1">
    <source>
        <dbReference type="ARBA" id="ARBA00004141"/>
    </source>
</evidence>
<organism evidence="5 6">
    <name type="scientific">Pachysolen tannophilus NRRL Y-2460</name>
    <dbReference type="NCBI Taxonomy" id="669874"/>
    <lineage>
        <taxon>Eukaryota</taxon>
        <taxon>Fungi</taxon>
        <taxon>Dikarya</taxon>
        <taxon>Ascomycota</taxon>
        <taxon>Saccharomycotina</taxon>
        <taxon>Pichiomycetes</taxon>
        <taxon>Pachysolenaceae</taxon>
        <taxon>Pachysolen</taxon>
    </lineage>
</organism>
<name>A0A1E4TSS0_PACTA</name>
<gene>
    <name evidence="5" type="ORF">PACTADRAFT_50646</name>
</gene>
<accession>A0A1E4TSS0</accession>
<evidence type="ECO:0000313" key="5">
    <source>
        <dbReference type="EMBL" id="ODV94787.1"/>
    </source>
</evidence>
<dbReference type="OrthoDB" id="5817083at2759"/>
<dbReference type="EMBL" id="KV454015">
    <property type="protein sequence ID" value="ODV94787.1"/>
    <property type="molecule type" value="Genomic_DNA"/>
</dbReference>
<evidence type="ECO:0000256" key="2">
    <source>
        <dbReference type="ARBA" id="ARBA00022692"/>
    </source>
</evidence>
<keyword evidence="2" id="KW-0812">Transmembrane</keyword>
<evidence type="ECO:0000313" key="6">
    <source>
        <dbReference type="Proteomes" id="UP000094236"/>
    </source>
</evidence>